<feature type="transmembrane region" description="Helical" evidence="2">
    <location>
        <begin position="354"/>
        <end position="373"/>
    </location>
</feature>
<dbReference type="Gene3D" id="3.30.750.24">
    <property type="entry name" value="STAS domain"/>
    <property type="match status" value="1"/>
</dbReference>
<feature type="transmembrane region" description="Helical" evidence="2">
    <location>
        <begin position="264"/>
        <end position="292"/>
    </location>
</feature>
<dbReference type="EMBL" id="CP047045">
    <property type="protein sequence ID" value="QGZ95863.1"/>
    <property type="molecule type" value="Genomic_DNA"/>
</dbReference>
<feature type="domain" description="MlaB-like STAS" evidence="3">
    <location>
        <begin position="18"/>
        <end position="94"/>
    </location>
</feature>
<dbReference type="GO" id="GO:0043190">
    <property type="term" value="C:ATP-binding cassette (ABC) transporter complex"/>
    <property type="evidence" value="ECO:0007669"/>
    <property type="project" value="InterPro"/>
</dbReference>
<evidence type="ECO:0000313" key="5">
    <source>
        <dbReference type="Proteomes" id="UP000431269"/>
    </source>
</evidence>
<proteinExistence type="inferred from homology"/>
<dbReference type="Pfam" id="PF02405">
    <property type="entry name" value="MlaE"/>
    <property type="match status" value="1"/>
</dbReference>
<keyword evidence="2" id="KW-0812">Transmembrane</keyword>
<feature type="transmembrane region" description="Helical" evidence="2">
    <location>
        <begin position="174"/>
        <end position="194"/>
    </location>
</feature>
<gene>
    <name evidence="4" type="primary">mlaE_2</name>
    <name evidence="4" type="ORF">DSM104635_02716</name>
</gene>
<dbReference type="GO" id="GO:0005548">
    <property type="term" value="F:phospholipid transporter activity"/>
    <property type="evidence" value="ECO:0007669"/>
    <property type="project" value="TreeGrafter"/>
</dbReference>
<feature type="transmembrane region" description="Helical" evidence="2">
    <location>
        <begin position="206"/>
        <end position="226"/>
    </location>
</feature>
<comment type="function">
    <text evidence="1">Could be part of an ABC transporter complex.</text>
</comment>
<evidence type="ECO:0000259" key="3">
    <source>
        <dbReference type="Pfam" id="PF13466"/>
    </source>
</evidence>
<keyword evidence="5" id="KW-1185">Reference proteome</keyword>
<comment type="similarity">
    <text evidence="2">Belongs to the MlaE permease family.</text>
</comment>
<dbReference type="SUPFAM" id="SSF52091">
    <property type="entry name" value="SpoIIaa-like"/>
    <property type="match status" value="1"/>
</dbReference>
<dbReference type="InterPro" id="IPR003453">
    <property type="entry name" value="ABC_MlaE_roteobac"/>
</dbReference>
<dbReference type="InterPro" id="IPR036513">
    <property type="entry name" value="STAS_dom_sf"/>
</dbReference>
<feature type="transmembrane region" description="Helical" evidence="2">
    <location>
        <begin position="312"/>
        <end position="333"/>
    </location>
</feature>
<name>A0A6I6MXE5_9CAUL</name>
<dbReference type="PANTHER" id="PTHR30188">
    <property type="entry name" value="ABC TRANSPORTER PERMEASE PROTEIN-RELATED"/>
    <property type="match status" value="1"/>
</dbReference>
<dbReference type="Pfam" id="PF13466">
    <property type="entry name" value="STAS_2"/>
    <property type="match status" value="1"/>
</dbReference>
<dbReference type="AlphaFoldDB" id="A0A6I6MXE5"/>
<organism evidence="4 5">
    <name type="scientific">Terricaulis silvestris</name>
    <dbReference type="NCBI Taxonomy" id="2686094"/>
    <lineage>
        <taxon>Bacteria</taxon>
        <taxon>Pseudomonadati</taxon>
        <taxon>Pseudomonadota</taxon>
        <taxon>Alphaproteobacteria</taxon>
        <taxon>Caulobacterales</taxon>
        <taxon>Caulobacteraceae</taxon>
        <taxon>Terricaulis</taxon>
    </lineage>
</organism>
<dbReference type="KEGG" id="tsv:DSM104635_02716"/>
<keyword evidence="2" id="KW-1133">Transmembrane helix</keyword>
<accession>A0A6I6MXE5</accession>
<dbReference type="Proteomes" id="UP000431269">
    <property type="component" value="Chromosome"/>
</dbReference>
<dbReference type="NCBIfam" id="TIGR00056">
    <property type="entry name" value="MlaE family lipid ABC transporter permease subunit"/>
    <property type="match status" value="1"/>
</dbReference>
<keyword evidence="2" id="KW-0997">Cell inner membrane</keyword>
<dbReference type="InterPro" id="IPR058548">
    <property type="entry name" value="MlaB-like_STAS"/>
</dbReference>
<sequence length="377" mass="40468">MAAEAAFDFQENGRGPVLSLSGDWTVDTIAALEAELRAVANRLKPGAVVDVSNLGRMDVAGAYLLDRTFRESPAGDKARIAIRGDHSNAMRLLAAARKSIAPIVEKPQRPTGLNGFLERVGRIMASIGHEIIDTVSFLGETLVVLSRLVTNPRRIRWVSVVHTMEVAGLNAMPIVALLAFFIGMVVAYLGARILGDFGASVFTVELVAFSMLREFGVVITAVLLAGRTNSAFTAEIGAMKMRQEIDAMRVIGIDPMEALVAPRVIAMLIMTPILTFAAMMAGMFGGLLVTWGELGVSPNMFFARISEVVPAQHFWVGFSKAAPFALVLTIIACKQGLSVGGDVGSLGRKVTSSVVQAIFMVILMDALFALWFLELDL</sequence>
<evidence type="ECO:0000256" key="1">
    <source>
        <dbReference type="ARBA" id="ARBA00003787"/>
    </source>
</evidence>
<comment type="subcellular location">
    <subcellularLocation>
        <location evidence="2">Cell inner membrane</location>
        <topology evidence="2">Multi-pass membrane protein</topology>
    </subcellularLocation>
</comment>
<dbReference type="RefSeq" id="WP_158766688.1">
    <property type="nucleotide sequence ID" value="NZ_CP047045.1"/>
</dbReference>
<keyword evidence="2" id="KW-1003">Cell membrane</keyword>
<protein>
    <submittedName>
        <fullName evidence="4">Putative phospholipid ABC transporter permease protein MlaE</fullName>
    </submittedName>
</protein>
<evidence type="ECO:0000256" key="2">
    <source>
        <dbReference type="RuleBase" id="RU362044"/>
    </source>
</evidence>
<keyword evidence="2" id="KW-0472">Membrane</keyword>
<dbReference type="InterPro" id="IPR030802">
    <property type="entry name" value="Permease_MalE"/>
</dbReference>
<evidence type="ECO:0000313" key="4">
    <source>
        <dbReference type="EMBL" id="QGZ95863.1"/>
    </source>
</evidence>
<dbReference type="PANTHER" id="PTHR30188:SF3">
    <property type="entry name" value="ABC TRANSPORTER PERMEASE"/>
    <property type="match status" value="1"/>
</dbReference>
<reference evidence="5" key="1">
    <citation type="submission" date="2019-12" db="EMBL/GenBank/DDBJ databases">
        <title>Complete genome of Terracaulis silvestris 0127_4.</title>
        <authorList>
            <person name="Vieira S."/>
            <person name="Riedel T."/>
            <person name="Sproer C."/>
            <person name="Pascual J."/>
            <person name="Boedeker C."/>
            <person name="Overmann J."/>
        </authorList>
    </citation>
    <scope>NUCLEOTIDE SEQUENCE [LARGE SCALE GENOMIC DNA]</scope>
    <source>
        <strain evidence="5">0127_4</strain>
    </source>
</reference>